<feature type="chain" id="PRO_5011243257" description="Tetratricopeptide repeat protein" evidence="1">
    <location>
        <begin position="22"/>
        <end position="243"/>
    </location>
</feature>
<keyword evidence="3" id="KW-1185">Reference proteome</keyword>
<dbReference type="Proteomes" id="UP000259030">
    <property type="component" value="Chromosome"/>
</dbReference>
<dbReference type="InterPro" id="IPR011990">
    <property type="entry name" value="TPR-like_helical_dom_sf"/>
</dbReference>
<dbReference type="EMBL" id="CP021081">
    <property type="protein sequence ID" value="ASN80714.1"/>
    <property type="molecule type" value="Genomic_DNA"/>
</dbReference>
<gene>
    <name evidence="2" type="ORF">DFI_06590</name>
</gene>
<dbReference type="STRING" id="317577.GCA_000419625_02597"/>
<name>A0A221SVN3_9DEIO</name>
<dbReference type="KEGG" id="dfc:DFI_06590"/>
<reference evidence="2 3" key="1">
    <citation type="submission" date="2017-05" db="EMBL/GenBank/DDBJ databases">
        <title>The complete genome sequence of Deinococcus ficus isolated from the rhizosphere of the Ficus religiosa L. in Taiwan.</title>
        <authorList>
            <person name="Wu K.-M."/>
            <person name="Liao T.-L."/>
            <person name="Liu Y.-M."/>
            <person name="Young C.-C."/>
            <person name="Tsai S.-F."/>
        </authorList>
    </citation>
    <scope>NUCLEOTIDE SEQUENCE [LARGE SCALE GENOMIC DNA]</scope>
    <source>
        <strain evidence="2 3">CC-FR2-10</strain>
    </source>
</reference>
<dbReference type="SUPFAM" id="SSF48452">
    <property type="entry name" value="TPR-like"/>
    <property type="match status" value="1"/>
</dbReference>
<feature type="signal peptide" evidence="1">
    <location>
        <begin position="1"/>
        <end position="21"/>
    </location>
</feature>
<keyword evidence="1" id="KW-0732">Signal</keyword>
<evidence type="ECO:0000256" key="1">
    <source>
        <dbReference type="SAM" id="SignalP"/>
    </source>
</evidence>
<dbReference type="Gene3D" id="1.25.40.10">
    <property type="entry name" value="Tetratricopeptide repeat domain"/>
    <property type="match status" value="2"/>
</dbReference>
<evidence type="ECO:0008006" key="4">
    <source>
        <dbReference type="Google" id="ProtNLM"/>
    </source>
</evidence>
<dbReference type="AlphaFoldDB" id="A0A221SVN3"/>
<dbReference type="Pfam" id="PF06552">
    <property type="entry name" value="TOM20_plant"/>
    <property type="match status" value="1"/>
</dbReference>
<evidence type="ECO:0000313" key="2">
    <source>
        <dbReference type="EMBL" id="ASN80714.1"/>
    </source>
</evidence>
<accession>A0A221SVN3</accession>
<sequence length="243" mass="25895">MRTPLLTLALVLSATTGVAGAQSLSAAKALFDQGKWQDAASMAAALNTSDGLAAAAEYTTAGAGISDADDKKALFQKAQDYAKKAISLNANNAEAYFEMARAQGRLAQFAGVFESLGLAKEMKRNLDRAIELNPKLAGAYVALGLWNATLDSGGVKGAIAKSQTGADKRKVNDYFKKAISLEPNNPTHRIEWVNALQTMNVLNQGNNKKFAIDQLTAALAMPATTFWDKRQAAEARATLDKLR</sequence>
<organism evidence="2 3">
    <name type="scientific">Deinococcus ficus</name>
    <dbReference type="NCBI Taxonomy" id="317577"/>
    <lineage>
        <taxon>Bacteria</taxon>
        <taxon>Thermotogati</taxon>
        <taxon>Deinococcota</taxon>
        <taxon>Deinococci</taxon>
        <taxon>Deinococcales</taxon>
        <taxon>Deinococcaceae</taxon>
        <taxon>Deinococcus</taxon>
    </lineage>
</organism>
<proteinExistence type="predicted"/>
<evidence type="ECO:0000313" key="3">
    <source>
        <dbReference type="Proteomes" id="UP000259030"/>
    </source>
</evidence>
<protein>
    <recommendedName>
        <fullName evidence="4">Tetratricopeptide repeat protein</fullName>
    </recommendedName>
</protein>
<dbReference type="RefSeq" id="WP_027462597.1">
    <property type="nucleotide sequence ID" value="NZ_CP021081.1"/>
</dbReference>